<evidence type="ECO:0000313" key="1">
    <source>
        <dbReference type="EMBL" id="EHY58916.1"/>
    </source>
</evidence>
<organism evidence="1 2">
    <name type="scientific">Exophiala dermatitidis (strain ATCC 34100 / CBS 525.76 / NIH/UT8656)</name>
    <name type="common">Black yeast</name>
    <name type="synonym">Wangiella dermatitidis</name>
    <dbReference type="NCBI Taxonomy" id="858893"/>
    <lineage>
        <taxon>Eukaryota</taxon>
        <taxon>Fungi</taxon>
        <taxon>Dikarya</taxon>
        <taxon>Ascomycota</taxon>
        <taxon>Pezizomycotina</taxon>
        <taxon>Eurotiomycetes</taxon>
        <taxon>Chaetothyriomycetidae</taxon>
        <taxon>Chaetothyriales</taxon>
        <taxon>Herpotrichiellaceae</taxon>
        <taxon>Exophiala</taxon>
    </lineage>
</organism>
<name>H6C515_EXODN</name>
<dbReference type="HOGENOM" id="CLU_2196983_0_0_1"/>
<reference evidence="1" key="1">
    <citation type="submission" date="2011-07" db="EMBL/GenBank/DDBJ databases">
        <title>The Genome Sequence of Exophiala (Wangiella) dermatitidis NIH/UT8656.</title>
        <authorList>
            <consortium name="The Broad Institute Genome Sequencing Platform"/>
            <person name="Cuomo C."/>
            <person name="Wang Z."/>
            <person name="Hunicke-Smith S."/>
            <person name="Szanislo P.J."/>
            <person name="Earl A."/>
            <person name="Young S.K."/>
            <person name="Zeng Q."/>
            <person name="Gargeya S."/>
            <person name="Fitzgerald M."/>
            <person name="Haas B."/>
            <person name="Abouelleil A."/>
            <person name="Alvarado L."/>
            <person name="Arachchi H.M."/>
            <person name="Berlin A."/>
            <person name="Brown A."/>
            <person name="Chapman S.B."/>
            <person name="Chen Z."/>
            <person name="Dunbar C."/>
            <person name="Freedman E."/>
            <person name="Gearin G."/>
            <person name="Gellesch M."/>
            <person name="Goldberg J."/>
            <person name="Griggs A."/>
            <person name="Gujja S."/>
            <person name="Heiman D."/>
            <person name="Howarth C."/>
            <person name="Larson L."/>
            <person name="Lui A."/>
            <person name="MacDonald P.J.P."/>
            <person name="Montmayeur A."/>
            <person name="Murphy C."/>
            <person name="Neiman D."/>
            <person name="Pearson M."/>
            <person name="Priest M."/>
            <person name="Roberts A."/>
            <person name="Saif S."/>
            <person name="Shea T."/>
            <person name="Shenoy N."/>
            <person name="Sisk P."/>
            <person name="Stolte C."/>
            <person name="Sykes S."/>
            <person name="Wortman J."/>
            <person name="Nusbaum C."/>
            <person name="Birren B."/>
        </authorList>
    </citation>
    <scope>NUCLEOTIDE SEQUENCE</scope>
    <source>
        <strain evidence="1">NIH/UT8656</strain>
    </source>
</reference>
<sequence>MTRVGHNSPSDDGRSLLELRALLLDLVGESALCYPQMSPARHQHCAEGRLSTGRLRQVLSSGRSNLKRECKESVADRSGSSSLTLFKLRLTISAGHRLATAFKFEQPS</sequence>
<dbReference type="VEuPathDB" id="FungiDB:HMPREF1120_06918"/>
<accession>H6C515</accession>
<dbReference type="AlphaFoldDB" id="H6C515"/>
<dbReference type="EMBL" id="JH226135">
    <property type="protein sequence ID" value="EHY58916.1"/>
    <property type="molecule type" value="Genomic_DNA"/>
</dbReference>
<dbReference type="InParanoid" id="H6C515"/>
<evidence type="ECO:0000313" key="2">
    <source>
        <dbReference type="Proteomes" id="UP000007304"/>
    </source>
</evidence>
<gene>
    <name evidence="1" type="ORF">HMPREF1120_06918</name>
</gene>
<proteinExistence type="predicted"/>
<dbReference type="GeneID" id="20311557"/>
<protein>
    <submittedName>
        <fullName evidence="1">Uncharacterized protein</fullName>
    </submittedName>
</protein>
<dbReference type="Proteomes" id="UP000007304">
    <property type="component" value="Unassembled WGS sequence"/>
</dbReference>
<dbReference type="RefSeq" id="XP_009159377.1">
    <property type="nucleotide sequence ID" value="XM_009161129.1"/>
</dbReference>
<keyword evidence="2" id="KW-1185">Reference proteome</keyword>